<name>A0A6B9WZW5_9CAUD</name>
<accession>A0A6B9WZW5</accession>
<organism evidence="2 3">
    <name type="scientific">Escherichia phage isim</name>
    <dbReference type="NCBI Taxonomy" id="2696409"/>
    <lineage>
        <taxon>Viruses</taxon>
        <taxon>Duplodnaviria</taxon>
        <taxon>Heunggongvirae</taxon>
        <taxon>Uroviricota</taxon>
        <taxon>Caudoviricetes</taxon>
        <taxon>Vequintavirinae</taxon>
        <taxon>Vequintavirus</taxon>
        <taxon>Vequintavirus murica</taxon>
    </lineage>
</organism>
<proteinExistence type="predicted"/>
<gene>
    <name evidence="2" type="ORF">isim_133</name>
</gene>
<sequence length="205" mass="23857">MGSRKDDREKIAKRYQNEEQMEKTFKWKPGFQRNHSNARDRKHPDKWLTPPNDGMQVGDEKEMSPGKDGNYIRTKDAGPKDDSYLVDKVLDGINVDVDTARNLFLGWYRTGFFDIKAIRRVCDIKKSAYDDDSLHRTLRQYSERYGHPVITLDDVNEVMYHAEVVAGRFGDAYLDILSAKDEVMLNKIYYERRGALNEQPGSKEL</sequence>
<dbReference type="EMBL" id="MN850597">
    <property type="protein sequence ID" value="QHR69250.1"/>
    <property type="molecule type" value="Genomic_DNA"/>
</dbReference>
<feature type="compositionally biased region" description="Basic and acidic residues" evidence="1">
    <location>
        <begin position="1"/>
        <end position="25"/>
    </location>
</feature>
<evidence type="ECO:0000313" key="2">
    <source>
        <dbReference type="EMBL" id="QHR69250.1"/>
    </source>
</evidence>
<feature type="region of interest" description="Disordered" evidence="1">
    <location>
        <begin position="1"/>
        <end position="75"/>
    </location>
</feature>
<feature type="compositionally biased region" description="Basic and acidic residues" evidence="1">
    <location>
        <begin position="37"/>
        <end position="46"/>
    </location>
</feature>
<protein>
    <recommendedName>
        <fullName evidence="4">Phage protein</fullName>
    </recommendedName>
</protein>
<evidence type="ECO:0000256" key="1">
    <source>
        <dbReference type="SAM" id="MobiDB-lite"/>
    </source>
</evidence>
<dbReference type="Proteomes" id="UP000463952">
    <property type="component" value="Segment"/>
</dbReference>
<evidence type="ECO:0000313" key="3">
    <source>
        <dbReference type="Proteomes" id="UP000463952"/>
    </source>
</evidence>
<reference evidence="3" key="1">
    <citation type="submission" date="2019-12" db="EMBL/GenBank/DDBJ databases">
        <authorList>
            <person name="Olsen N.S."/>
            <person name="Junco L.M.F."/>
            <person name="Kot W."/>
            <person name="Hansen L.H."/>
        </authorList>
    </citation>
    <scope>NUCLEOTIDE SEQUENCE [LARGE SCALE GENOMIC DNA]</scope>
</reference>
<evidence type="ECO:0008006" key="4">
    <source>
        <dbReference type="Google" id="ProtNLM"/>
    </source>
</evidence>